<dbReference type="Pfam" id="PF12796">
    <property type="entry name" value="Ank_2"/>
    <property type="match status" value="4"/>
</dbReference>
<keyword evidence="6" id="KW-1185">Reference proteome</keyword>
<dbReference type="InterPro" id="IPR035994">
    <property type="entry name" value="Nucleoside_phosphorylase_sf"/>
</dbReference>
<dbReference type="EMBL" id="CABFNQ020000737">
    <property type="protein sequence ID" value="CAH0028940.1"/>
    <property type="molecule type" value="Genomic_DNA"/>
</dbReference>
<sequence>MSYGSPYKDLEVCSAPGDTTREWRGSRAPKAHDDYDVAWICALYLEMAAAQAMLDVTHDDLSMHPSDSNCYTLGSIESHNVVSACLPDGQYGTNNAANVAANLLRTFPSVRVGLMVGIGGGVPTKADIRLGDVVVGSRVMQYDMGKITDGGIQRTAVPRLIPRSIGTIVSKLRAAHENLPSRIPEIMREKLRRRPDYWHPRVPDRLFESTYTHRQMVTDGQHPIDVQIRTCDECDESRLQPRYERPTEEPHIHYGAIASGNQVVKDASIRDQIARDLDVICFEMEAAGLMDTLPCLIIRGICDYSDSHKSKEWQRYAAATAAAYARELLEMSPVNQQTVNVKVDYPRSRTNRKRLLESLHFDQMDSRRETIRNAYGSTCRWFLNHPSYLAWLDPKQLPNHNGFLWVSGKPGAGKSTIMKFTFSHMVEENHRKIKPHYHPDSCFASFFFNTRGDRLERTTMGMYRSLLIQLLERYEDLQAILDNYQLGTKKHDGWFTLDTLKIIFQDAVMGLGKREFTCFIDALDECDEQQAIDMIQYFEDLTEESMKKDILFRVCFSSRHYPYIDIQGSIRLKLEDQPGHDDDLQMYVKRRLKVRGASMLEELYPLILEKAAGVFLWVVLVISMLNKEDRYGRPALKKRITDLPNDLSELFKNMITRDLENMEELQLSVLWVLYAKRPLEPDEYYHALWAGLYPKGLMDPEVPTTSTVSVDSEATIERYVISSSKGLAELTKSGHPTVQFIHESVRDFLLKDGGLRQLWPGLNVESESLGHERLKTCCDTYITHPAVREAVHEVPWKGNALESFAFLSYASRHIMHHANIASKSIAQDDFLTRFCNESWPAIPKAFNEWAYDHNTSVLRFLAEKGYTGLIRAALRSKPEISPLAEKHGYPLLAAIANHHIEAAAALLSSDVSIFSGVKYERSAKDILLGSNQSRTPLTWAAQGGHREIVELLLKKGSPPNEVDRGGKTPLFRAVTNGTAAVVEILISHDANVNGEDTDGPTPLSQALMNCHEEVANILTKKGAKVNTVVNRGWTPLLLALKNNYKALSILLIERGANIKSANAHGWTPLLMALRGGSLVLIDLLVKLGADINLSDQFGWTPISLAAVNGHQPAVELLIEHRAEINTSDQEGRTPLLFALQRGHEPIARILMQHGADVTCKNSLPLVLASKKGFYELATLMIRQGADVNTETSSGSTPLLMAIERNDEKMVKLLIQSGARVNFSTPSSWPPLCVASQLGFWQMIHILVENGAQINAATTLGWTPLRLASRIGHEEAVRLLICHGADIVARGEDGSTPLSEAMKSGHRTVAKLLLEEEKRKRVSIAGLLNIIDS</sequence>
<dbReference type="Gene3D" id="3.40.50.300">
    <property type="entry name" value="P-loop containing nucleotide triphosphate hydrolases"/>
    <property type="match status" value="1"/>
</dbReference>
<organism evidence="5 6">
    <name type="scientific">Clonostachys rhizophaga</name>
    <dbReference type="NCBI Taxonomy" id="160324"/>
    <lineage>
        <taxon>Eukaryota</taxon>
        <taxon>Fungi</taxon>
        <taxon>Dikarya</taxon>
        <taxon>Ascomycota</taxon>
        <taxon>Pezizomycotina</taxon>
        <taxon>Sordariomycetes</taxon>
        <taxon>Hypocreomycetidae</taxon>
        <taxon>Hypocreales</taxon>
        <taxon>Bionectriaceae</taxon>
        <taxon>Clonostachys</taxon>
    </lineage>
</organism>
<feature type="repeat" description="ANK" evidence="3">
    <location>
        <begin position="965"/>
        <end position="997"/>
    </location>
</feature>
<evidence type="ECO:0000256" key="3">
    <source>
        <dbReference type="PROSITE-ProRule" id="PRU00023"/>
    </source>
</evidence>
<feature type="domain" description="Nephrocystin 3-like N-terminal" evidence="4">
    <location>
        <begin position="378"/>
        <end position="559"/>
    </location>
</feature>
<feature type="repeat" description="ANK" evidence="3">
    <location>
        <begin position="932"/>
        <end position="964"/>
    </location>
</feature>
<evidence type="ECO:0000256" key="2">
    <source>
        <dbReference type="ARBA" id="ARBA00023043"/>
    </source>
</evidence>
<protein>
    <recommendedName>
        <fullName evidence="4">Nephrocystin 3-like N-terminal domain-containing protein</fullName>
    </recommendedName>
</protein>
<dbReference type="Gene3D" id="3.40.50.1580">
    <property type="entry name" value="Nucleoside phosphorylase domain"/>
    <property type="match status" value="1"/>
</dbReference>
<keyword evidence="2 3" id="KW-0040">ANK repeat</keyword>
<comment type="caution">
    <text evidence="5">The sequence shown here is derived from an EMBL/GenBank/DDBJ whole genome shotgun (WGS) entry which is preliminary data.</text>
</comment>
<feature type="repeat" description="ANK" evidence="3">
    <location>
        <begin position="1193"/>
        <end position="1225"/>
    </location>
</feature>
<dbReference type="InterPro" id="IPR056884">
    <property type="entry name" value="NPHP3-like_N"/>
</dbReference>
<reference evidence="5" key="1">
    <citation type="submission" date="2021-10" db="EMBL/GenBank/DDBJ databases">
        <authorList>
            <person name="Piombo E."/>
        </authorList>
    </citation>
    <scope>NUCLEOTIDE SEQUENCE</scope>
</reference>
<name>A0A9N9VS16_9HYPO</name>
<evidence type="ECO:0000259" key="4">
    <source>
        <dbReference type="Pfam" id="PF24883"/>
    </source>
</evidence>
<evidence type="ECO:0000256" key="1">
    <source>
        <dbReference type="ARBA" id="ARBA00022737"/>
    </source>
</evidence>
<feature type="repeat" description="ANK" evidence="3">
    <location>
        <begin position="1292"/>
        <end position="1314"/>
    </location>
</feature>
<feature type="repeat" description="ANK" evidence="3">
    <location>
        <begin position="1031"/>
        <end position="1063"/>
    </location>
</feature>
<dbReference type="InterPro" id="IPR027417">
    <property type="entry name" value="P-loop_NTPase"/>
</dbReference>
<dbReference type="PANTHER" id="PTHR24189">
    <property type="entry name" value="MYOTROPHIN"/>
    <property type="match status" value="1"/>
</dbReference>
<feature type="repeat" description="ANK" evidence="3">
    <location>
        <begin position="1130"/>
        <end position="1162"/>
    </location>
</feature>
<feature type="repeat" description="ANK" evidence="3">
    <location>
        <begin position="1259"/>
        <end position="1291"/>
    </location>
</feature>
<dbReference type="Proteomes" id="UP000696573">
    <property type="component" value="Unassembled WGS sequence"/>
</dbReference>
<dbReference type="Pfam" id="PF24883">
    <property type="entry name" value="NPHP3_N"/>
    <property type="match status" value="1"/>
</dbReference>
<gene>
    <name evidence="5" type="ORF">CRHIZ90672A_00013022</name>
</gene>
<dbReference type="SUPFAM" id="SSF52540">
    <property type="entry name" value="P-loop containing nucleoside triphosphate hydrolases"/>
    <property type="match status" value="1"/>
</dbReference>
<dbReference type="PROSITE" id="PS50297">
    <property type="entry name" value="ANK_REP_REGION"/>
    <property type="match status" value="10"/>
</dbReference>
<dbReference type="SMART" id="SM00248">
    <property type="entry name" value="ANK"/>
    <property type="match status" value="13"/>
</dbReference>
<keyword evidence="1" id="KW-0677">Repeat</keyword>
<dbReference type="GO" id="GO:0009116">
    <property type="term" value="P:nucleoside metabolic process"/>
    <property type="evidence" value="ECO:0007669"/>
    <property type="project" value="InterPro"/>
</dbReference>
<dbReference type="PROSITE" id="PS50088">
    <property type="entry name" value="ANK_REPEAT"/>
    <property type="match status" value="11"/>
</dbReference>
<feature type="repeat" description="ANK" evidence="3">
    <location>
        <begin position="998"/>
        <end position="1030"/>
    </location>
</feature>
<dbReference type="GO" id="GO:0003824">
    <property type="term" value="F:catalytic activity"/>
    <property type="evidence" value="ECO:0007669"/>
    <property type="project" value="InterPro"/>
</dbReference>
<dbReference type="OrthoDB" id="194358at2759"/>
<dbReference type="InterPro" id="IPR036770">
    <property type="entry name" value="Ankyrin_rpt-contain_sf"/>
</dbReference>
<dbReference type="SUPFAM" id="SSF53167">
    <property type="entry name" value="Purine and uridine phosphorylases"/>
    <property type="match status" value="1"/>
</dbReference>
<proteinExistence type="predicted"/>
<dbReference type="InterPro" id="IPR002110">
    <property type="entry name" value="Ankyrin_rpt"/>
</dbReference>
<dbReference type="PANTHER" id="PTHR24189:SF50">
    <property type="entry name" value="ANKYRIN REPEAT AND SOCS BOX PROTEIN 2"/>
    <property type="match status" value="1"/>
</dbReference>
<dbReference type="Pfam" id="PF00023">
    <property type="entry name" value="Ank"/>
    <property type="match status" value="1"/>
</dbReference>
<dbReference type="SUPFAM" id="SSF48403">
    <property type="entry name" value="Ankyrin repeat"/>
    <property type="match status" value="2"/>
</dbReference>
<feature type="repeat" description="ANK" evidence="3">
    <location>
        <begin position="1097"/>
        <end position="1129"/>
    </location>
</feature>
<dbReference type="InterPro" id="IPR050745">
    <property type="entry name" value="Multifunctional_regulatory"/>
</dbReference>
<evidence type="ECO:0000313" key="5">
    <source>
        <dbReference type="EMBL" id="CAH0028940.1"/>
    </source>
</evidence>
<dbReference type="Gene3D" id="1.25.40.20">
    <property type="entry name" value="Ankyrin repeat-containing domain"/>
    <property type="match status" value="2"/>
</dbReference>
<feature type="repeat" description="ANK" evidence="3">
    <location>
        <begin position="1160"/>
        <end position="1192"/>
    </location>
</feature>
<evidence type="ECO:0000313" key="6">
    <source>
        <dbReference type="Proteomes" id="UP000696573"/>
    </source>
</evidence>
<accession>A0A9N9VS16</accession>
<feature type="repeat" description="ANK" evidence="3">
    <location>
        <begin position="1064"/>
        <end position="1096"/>
    </location>
</feature>